<protein>
    <submittedName>
        <fullName evidence="4">AGAP012231-PA-like protein</fullName>
    </submittedName>
</protein>
<gene>
    <name evidence="4" type="ORF">ZHAS_00015401</name>
</gene>
<organism evidence="4">
    <name type="scientific">Anopheles sinensis</name>
    <name type="common">Mosquito</name>
    <dbReference type="NCBI Taxonomy" id="74873"/>
    <lineage>
        <taxon>Eukaryota</taxon>
        <taxon>Metazoa</taxon>
        <taxon>Ecdysozoa</taxon>
        <taxon>Arthropoda</taxon>
        <taxon>Hexapoda</taxon>
        <taxon>Insecta</taxon>
        <taxon>Pterygota</taxon>
        <taxon>Neoptera</taxon>
        <taxon>Endopterygota</taxon>
        <taxon>Diptera</taxon>
        <taxon>Nematocera</taxon>
        <taxon>Culicoidea</taxon>
        <taxon>Culicidae</taxon>
        <taxon>Anophelinae</taxon>
        <taxon>Anopheles</taxon>
    </lineage>
</organism>
<dbReference type="SMART" id="SM00369">
    <property type="entry name" value="LRR_TYP"/>
    <property type="match status" value="4"/>
</dbReference>
<dbReference type="VEuPathDB" id="VectorBase:ASIC015401"/>
<name>A0A084WB60_ANOSI</name>
<keyword evidence="2" id="KW-0677">Repeat</keyword>
<dbReference type="SUPFAM" id="SSF52058">
    <property type="entry name" value="L domain-like"/>
    <property type="match status" value="1"/>
</dbReference>
<dbReference type="PANTHER" id="PTHR48051:SF1">
    <property type="entry name" value="RAS SUPPRESSOR PROTEIN 1"/>
    <property type="match status" value="1"/>
</dbReference>
<evidence type="ECO:0000259" key="3">
    <source>
        <dbReference type="Pfam" id="PF23598"/>
    </source>
</evidence>
<evidence type="ECO:0000256" key="1">
    <source>
        <dbReference type="ARBA" id="ARBA00022614"/>
    </source>
</evidence>
<keyword evidence="6" id="KW-1185">Reference proteome</keyword>
<dbReference type="AlphaFoldDB" id="A0A084WB60"/>
<evidence type="ECO:0000313" key="4">
    <source>
        <dbReference type="EMBL" id="KFB47454.1"/>
    </source>
</evidence>
<dbReference type="EMBL" id="KE525331">
    <property type="protein sequence ID" value="KFB47454.1"/>
    <property type="molecule type" value="Genomic_DNA"/>
</dbReference>
<dbReference type="EMBL" id="ATLV01022314">
    <property type="status" value="NOT_ANNOTATED_CDS"/>
    <property type="molecule type" value="Genomic_DNA"/>
</dbReference>
<evidence type="ECO:0000313" key="5">
    <source>
        <dbReference type="EnsemblMetazoa" id="ASIC015401-PA"/>
    </source>
</evidence>
<reference evidence="5" key="2">
    <citation type="submission" date="2020-05" db="UniProtKB">
        <authorList>
            <consortium name="EnsemblMetazoa"/>
        </authorList>
    </citation>
    <scope>IDENTIFICATION</scope>
</reference>
<dbReference type="Pfam" id="PF23598">
    <property type="entry name" value="LRR_14"/>
    <property type="match status" value="1"/>
</dbReference>
<dbReference type="Gene3D" id="3.80.10.10">
    <property type="entry name" value="Ribonuclease Inhibitor"/>
    <property type="match status" value="2"/>
</dbReference>
<dbReference type="InterPro" id="IPR055414">
    <property type="entry name" value="LRR_R13L4/SHOC2-like"/>
</dbReference>
<dbReference type="Proteomes" id="UP000030765">
    <property type="component" value="Unassembled WGS sequence"/>
</dbReference>
<dbReference type="PRINTS" id="PR00019">
    <property type="entry name" value="LEURICHRPT"/>
</dbReference>
<dbReference type="InterPro" id="IPR001611">
    <property type="entry name" value="Leu-rich_rpt"/>
</dbReference>
<evidence type="ECO:0000256" key="2">
    <source>
        <dbReference type="ARBA" id="ARBA00022737"/>
    </source>
</evidence>
<dbReference type="GO" id="GO:0005737">
    <property type="term" value="C:cytoplasm"/>
    <property type="evidence" value="ECO:0007669"/>
    <property type="project" value="TreeGrafter"/>
</dbReference>
<reference evidence="4 6" key="1">
    <citation type="journal article" date="2014" name="BMC Genomics">
        <title>Genome sequence of Anopheles sinensis provides insight into genetics basis of mosquito competence for malaria parasites.</title>
        <authorList>
            <person name="Zhou D."/>
            <person name="Zhang D."/>
            <person name="Ding G."/>
            <person name="Shi L."/>
            <person name="Hou Q."/>
            <person name="Ye Y."/>
            <person name="Xu Y."/>
            <person name="Zhou H."/>
            <person name="Xiong C."/>
            <person name="Li S."/>
            <person name="Yu J."/>
            <person name="Hong S."/>
            <person name="Yu X."/>
            <person name="Zou P."/>
            <person name="Chen C."/>
            <person name="Chang X."/>
            <person name="Wang W."/>
            <person name="Lv Y."/>
            <person name="Sun Y."/>
            <person name="Ma L."/>
            <person name="Shen B."/>
            <person name="Zhu C."/>
        </authorList>
    </citation>
    <scope>NUCLEOTIDE SEQUENCE [LARGE SCALE GENOMIC DNA]</scope>
</reference>
<dbReference type="STRING" id="74873.A0A084WB60"/>
<evidence type="ECO:0000313" key="6">
    <source>
        <dbReference type="Proteomes" id="UP000030765"/>
    </source>
</evidence>
<dbReference type="PANTHER" id="PTHR48051">
    <property type="match status" value="1"/>
</dbReference>
<dbReference type="EnsemblMetazoa" id="ASIC015401-RA">
    <property type="protein sequence ID" value="ASIC015401-PA"/>
    <property type="gene ID" value="ASIC015401"/>
</dbReference>
<dbReference type="OrthoDB" id="2021138at2759"/>
<proteinExistence type="predicted"/>
<dbReference type="OMA" id="ERCNLFQ"/>
<dbReference type="InterPro" id="IPR050216">
    <property type="entry name" value="LRR_domain-containing"/>
</dbReference>
<sequence length="331" mass="37581">MEGGGFRSVLHLSYRDYRSVPEEELRGDGNDEIEEVYLKENLIRDFPSWFFVEMGHLRFLCLAGNVIDRLPTQIGRLECLETLDLSDNSLQQLPHTLGHLGRLTRLLLNGNFLTHLPPELGRLKRLEVLELRKNRLTSVPIELSLCSTLQDLILDDNPGLVSIPTRLFNLPRLCYVSAERCNLFQLPFAINTTTLQFLRLFGGNHSLTHCPLALERYAQPDYDALADRIRRIRNPPCYRKVHCLPVPYVLNFPAELAVLKNRHEASQSPGTLLEMALRACARYGVEGKVLEKINLPRALSDRLLYGPVASCSSIPCGRDLFTEAVLVLVKR</sequence>
<accession>A0A084WB60</accession>
<feature type="domain" description="Disease resistance R13L4/SHOC-2-like LRR" evidence="3">
    <location>
        <begin position="54"/>
        <end position="130"/>
    </location>
</feature>
<keyword evidence="1" id="KW-0433">Leucine-rich repeat</keyword>
<dbReference type="InterPro" id="IPR032675">
    <property type="entry name" value="LRR_dom_sf"/>
</dbReference>
<dbReference type="PROSITE" id="PS51450">
    <property type="entry name" value="LRR"/>
    <property type="match status" value="2"/>
</dbReference>
<dbReference type="InterPro" id="IPR003591">
    <property type="entry name" value="Leu-rich_rpt_typical-subtyp"/>
</dbReference>